<evidence type="ECO:0000256" key="1">
    <source>
        <dbReference type="SAM" id="MobiDB-lite"/>
    </source>
</evidence>
<feature type="region of interest" description="Disordered" evidence="1">
    <location>
        <begin position="1"/>
        <end position="23"/>
    </location>
</feature>
<reference evidence="2 3" key="1">
    <citation type="submission" date="2024-09" db="EMBL/GenBank/DDBJ databases">
        <authorList>
            <person name="Sun Q."/>
            <person name="Mori K."/>
        </authorList>
    </citation>
    <scope>NUCLEOTIDE SEQUENCE [LARGE SCALE GENOMIC DNA]</scope>
    <source>
        <strain evidence="2 3">CCM 7765</strain>
    </source>
</reference>
<comment type="caution">
    <text evidence="2">The sequence shown here is derived from an EMBL/GenBank/DDBJ whole genome shotgun (WGS) entry which is preliminary data.</text>
</comment>
<dbReference type="RefSeq" id="WP_149105049.1">
    <property type="nucleotide sequence ID" value="NZ_JBHLWO010000001.1"/>
</dbReference>
<evidence type="ECO:0000313" key="3">
    <source>
        <dbReference type="Proteomes" id="UP001589774"/>
    </source>
</evidence>
<keyword evidence="3" id="KW-1185">Reference proteome</keyword>
<sequence length="69" mass="7960">MTTLRGSGDITLPGQPDNPSFILQEPGPSLAEPFRHPIGIHKTAIWLFRSKYDAFKFAWYGAEYTRHYY</sequence>
<evidence type="ECO:0000313" key="2">
    <source>
        <dbReference type="EMBL" id="MFC0316968.1"/>
    </source>
</evidence>
<gene>
    <name evidence="2" type="ORF">ACFFI0_01560</name>
</gene>
<dbReference type="Proteomes" id="UP001589774">
    <property type="component" value="Unassembled WGS sequence"/>
</dbReference>
<proteinExistence type="predicted"/>
<organism evidence="2 3">
    <name type="scientific">Olivibacter oleidegradans</name>
    <dbReference type="NCBI Taxonomy" id="760123"/>
    <lineage>
        <taxon>Bacteria</taxon>
        <taxon>Pseudomonadati</taxon>
        <taxon>Bacteroidota</taxon>
        <taxon>Sphingobacteriia</taxon>
        <taxon>Sphingobacteriales</taxon>
        <taxon>Sphingobacteriaceae</taxon>
        <taxon>Olivibacter</taxon>
    </lineage>
</organism>
<name>A0ABV6HDJ9_9SPHI</name>
<protein>
    <submittedName>
        <fullName evidence="2">Uncharacterized protein</fullName>
    </submittedName>
</protein>
<accession>A0ABV6HDJ9</accession>
<dbReference type="EMBL" id="JBHLWO010000001">
    <property type="protein sequence ID" value="MFC0316968.1"/>
    <property type="molecule type" value="Genomic_DNA"/>
</dbReference>